<feature type="region of interest" description="Disordered" evidence="2">
    <location>
        <begin position="39"/>
        <end position="58"/>
    </location>
</feature>
<gene>
    <name evidence="4" type="ORF">DCF15_18825</name>
</gene>
<evidence type="ECO:0000313" key="4">
    <source>
        <dbReference type="EMBL" id="PZO47624.1"/>
    </source>
</evidence>
<dbReference type="PANTHER" id="PTHR43208:SF1">
    <property type="entry name" value="ABC TRANSPORTER SUBSTRATE-BINDING PROTEIN"/>
    <property type="match status" value="1"/>
</dbReference>
<reference evidence="5" key="1">
    <citation type="submission" date="2018-04" db="EMBL/GenBank/DDBJ databases">
        <authorList>
            <person name="Cornet L."/>
        </authorList>
    </citation>
    <scope>NUCLEOTIDE SEQUENCE [LARGE SCALE GENOMIC DNA]</scope>
</reference>
<organism evidence="4 5">
    <name type="scientific">Phormidesmis priestleyi</name>
    <dbReference type="NCBI Taxonomy" id="268141"/>
    <lineage>
        <taxon>Bacteria</taxon>
        <taxon>Bacillati</taxon>
        <taxon>Cyanobacteriota</taxon>
        <taxon>Cyanophyceae</taxon>
        <taxon>Leptolyngbyales</taxon>
        <taxon>Leptolyngbyaceae</taxon>
        <taxon>Phormidesmis</taxon>
    </lineage>
</organism>
<sequence length="407" mass="43279">MSNRQLFGMSRRQIMRGLLATSAFGLTAKFGTGCSANSGADSGANKSADTGAESSAAGGKDEPLTIGFIYVGPKDDYGYNQAHAEGAAAVAKKFSWAKLVEEANVPETTAVVESMRSMIDIDGVNALFPTSFGYYDPHVLKLAGDYPDVQFLHAGGLYQEGTTPKNIGSYFGYIDEAQYVAGVVAALTSKTGKLGFVGAKPIPQVLRNINSFTLGARSVKPEITTQVVFTGNWAEPIKEAEATNSMADQGIDVVTCHVDSPKVVMETAEKRGIFSSGYHANQAALAPKGYLTGAEWDWSNIYTQLAEEMHAGKKVMDGGIPHILRGGLKEGFCKLSPYGTAVSSETQQKAEAVKAQFMDGSMVIYKGEVKDNKGNVVVATSESLKQQDPKLEQMDYLVEGVVGSIGS</sequence>
<evidence type="ECO:0000259" key="3">
    <source>
        <dbReference type="Pfam" id="PF02608"/>
    </source>
</evidence>
<comment type="caution">
    <text evidence="4">The sequence shown here is derived from an EMBL/GenBank/DDBJ whole genome shotgun (WGS) entry which is preliminary data.</text>
</comment>
<dbReference type="EMBL" id="QBMP01000267">
    <property type="protein sequence ID" value="PZO47624.1"/>
    <property type="molecule type" value="Genomic_DNA"/>
</dbReference>
<dbReference type="AlphaFoldDB" id="A0A2W4WR20"/>
<dbReference type="Gene3D" id="3.40.50.2300">
    <property type="match status" value="2"/>
</dbReference>
<feature type="compositionally biased region" description="Polar residues" evidence="2">
    <location>
        <begin position="39"/>
        <end position="48"/>
    </location>
</feature>
<evidence type="ECO:0000313" key="5">
    <source>
        <dbReference type="Proteomes" id="UP000249794"/>
    </source>
</evidence>
<dbReference type="InterPro" id="IPR003760">
    <property type="entry name" value="PnrA-like"/>
</dbReference>
<feature type="domain" description="ABC transporter substrate-binding protein PnrA-like" evidence="3">
    <location>
        <begin position="65"/>
        <end position="364"/>
    </location>
</feature>
<dbReference type="PANTHER" id="PTHR43208">
    <property type="entry name" value="ABC TRANSPORTER SUBSTRATE-BINDING PROTEIN"/>
    <property type="match status" value="1"/>
</dbReference>
<protein>
    <submittedName>
        <fullName evidence="4">BMP family ABC transporter substrate-binding protein</fullName>
    </submittedName>
</protein>
<dbReference type="Pfam" id="PF02608">
    <property type="entry name" value="Bmp"/>
    <property type="match status" value="1"/>
</dbReference>
<evidence type="ECO:0000256" key="1">
    <source>
        <dbReference type="ARBA" id="ARBA00022729"/>
    </source>
</evidence>
<reference evidence="4 5" key="2">
    <citation type="submission" date="2018-06" db="EMBL/GenBank/DDBJ databases">
        <title>Metagenomic assembly of (sub)arctic Cyanobacteria and their associated microbiome from non-axenic cultures.</title>
        <authorList>
            <person name="Baurain D."/>
        </authorList>
    </citation>
    <scope>NUCLEOTIDE SEQUENCE [LARGE SCALE GENOMIC DNA]</scope>
    <source>
        <strain evidence="4">ULC027bin1</strain>
    </source>
</reference>
<accession>A0A2W4WR20</accession>
<evidence type="ECO:0000256" key="2">
    <source>
        <dbReference type="SAM" id="MobiDB-lite"/>
    </source>
</evidence>
<dbReference type="GO" id="GO:0005886">
    <property type="term" value="C:plasma membrane"/>
    <property type="evidence" value="ECO:0007669"/>
    <property type="project" value="InterPro"/>
</dbReference>
<name>A0A2W4WR20_9CYAN</name>
<proteinExistence type="predicted"/>
<dbReference type="InterPro" id="IPR052910">
    <property type="entry name" value="ABC-Purine-Binding"/>
</dbReference>
<keyword evidence="1" id="KW-0732">Signal</keyword>
<dbReference type="CDD" id="cd19963">
    <property type="entry name" value="PBP1_BMP-like"/>
    <property type="match status" value="1"/>
</dbReference>
<dbReference type="Proteomes" id="UP000249794">
    <property type="component" value="Unassembled WGS sequence"/>
</dbReference>